<dbReference type="Gene3D" id="1.10.10.10">
    <property type="entry name" value="Winged helix-like DNA-binding domain superfamily/Winged helix DNA-binding domain"/>
    <property type="match status" value="1"/>
</dbReference>
<name>A0ABV2PRR9_9BACI</name>
<dbReference type="InterPro" id="IPR011006">
    <property type="entry name" value="CheY-like_superfamily"/>
</dbReference>
<dbReference type="CDD" id="cd17574">
    <property type="entry name" value="REC_OmpR"/>
    <property type="match status" value="1"/>
</dbReference>
<dbReference type="Proteomes" id="UP001549363">
    <property type="component" value="Unassembled WGS sequence"/>
</dbReference>
<evidence type="ECO:0000313" key="12">
    <source>
        <dbReference type="Proteomes" id="UP001549363"/>
    </source>
</evidence>
<dbReference type="PANTHER" id="PTHR48111:SF2">
    <property type="entry name" value="RESPONSE REGULATOR SAER"/>
    <property type="match status" value="1"/>
</dbReference>
<dbReference type="Pfam" id="PF00486">
    <property type="entry name" value="Trans_reg_C"/>
    <property type="match status" value="1"/>
</dbReference>
<dbReference type="Pfam" id="PF00072">
    <property type="entry name" value="Response_reg"/>
    <property type="match status" value="1"/>
</dbReference>
<gene>
    <name evidence="11" type="ORF">ABIA69_004603</name>
</gene>
<feature type="domain" description="OmpR/PhoB-type" evidence="10">
    <location>
        <begin position="144"/>
        <end position="243"/>
    </location>
</feature>
<dbReference type="GO" id="GO:0003677">
    <property type="term" value="F:DNA binding"/>
    <property type="evidence" value="ECO:0007669"/>
    <property type="project" value="UniProtKB-KW"/>
</dbReference>
<organism evidence="11 12">
    <name type="scientific">Lysinibacillus parviboronicapiens</name>
    <dbReference type="NCBI Taxonomy" id="436516"/>
    <lineage>
        <taxon>Bacteria</taxon>
        <taxon>Bacillati</taxon>
        <taxon>Bacillota</taxon>
        <taxon>Bacilli</taxon>
        <taxon>Bacillales</taxon>
        <taxon>Bacillaceae</taxon>
        <taxon>Lysinibacillus</taxon>
    </lineage>
</organism>
<protein>
    <submittedName>
        <fullName evidence="11">DNA-binding response OmpR family regulator</fullName>
    </submittedName>
</protein>
<dbReference type="InterPro" id="IPR001789">
    <property type="entry name" value="Sig_transdc_resp-reg_receiver"/>
</dbReference>
<dbReference type="SMART" id="SM00862">
    <property type="entry name" value="Trans_reg_C"/>
    <property type="match status" value="1"/>
</dbReference>
<evidence type="ECO:0000256" key="8">
    <source>
        <dbReference type="PROSITE-ProRule" id="PRU01091"/>
    </source>
</evidence>
<evidence type="ECO:0000259" key="10">
    <source>
        <dbReference type="PROSITE" id="PS51755"/>
    </source>
</evidence>
<evidence type="ECO:0000256" key="1">
    <source>
        <dbReference type="ARBA" id="ARBA00004496"/>
    </source>
</evidence>
<dbReference type="PROSITE" id="PS50110">
    <property type="entry name" value="RESPONSE_REGULATORY"/>
    <property type="match status" value="1"/>
</dbReference>
<accession>A0ABV2PRR9</accession>
<dbReference type="SMART" id="SM00448">
    <property type="entry name" value="REC"/>
    <property type="match status" value="1"/>
</dbReference>
<dbReference type="InterPro" id="IPR036388">
    <property type="entry name" value="WH-like_DNA-bd_sf"/>
</dbReference>
<feature type="DNA-binding region" description="OmpR/PhoB-type" evidence="8">
    <location>
        <begin position="144"/>
        <end position="243"/>
    </location>
</feature>
<evidence type="ECO:0000259" key="9">
    <source>
        <dbReference type="PROSITE" id="PS50110"/>
    </source>
</evidence>
<dbReference type="SUPFAM" id="SSF52172">
    <property type="entry name" value="CheY-like"/>
    <property type="match status" value="1"/>
</dbReference>
<dbReference type="SUPFAM" id="SSF46894">
    <property type="entry name" value="C-terminal effector domain of the bipartite response regulators"/>
    <property type="match status" value="1"/>
</dbReference>
<keyword evidence="4" id="KW-0805">Transcription regulation</keyword>
<keyword evidence="6" id="KW-0804">Transcription</keyword>
<dbReference type="InterPro" id="IPR001867">
    <property type="entry name" value="OmpR/PhoB-type_DNA-bd"/>
</dbReference>
<proteinExistence type="predicted"/>
<evidence type="ECO:0000256" key="4">
    <source>
        <dbReference type="ARBA" id="ARBA00023015"/>
    </source>
</evidence>
<keyword evidence="12" id="KW-1185">Reference proteome</keyword>
<dbReference type="Gene3D" id="6.10.250.690">
    <property type="match status" value="1"/>
</dbReference>
<dbReference type="InterPro" id="IPR016032">
    <property type="entry name" value="Sig_transdc_resp-reg_C-effctor"/>
</dbReference>
<dbReference type="InterPro" id="IPR039420">
    <property type="entry name" value="WalR-like"/>
</dbReference>
<dbReference type="PROSITE" id="PS51755">
    <property type="entry name" value="OMPR_PHOB"/>
    <property type="match status" value="1"/>
</dbReference>
<evidence type="ECO:0000313" key="11">
    <source>
        <dbReference type="EMBL" id="MET4563406.1"/>
    </source>
</evidence>
<keyword evidence="3" id="KW-0902">Two-component regulatory system</keyword>
<dbReference type="CDD" id="cd00383">
    <property type="entry name" value="trans_reg_C"/>
    <property type="match status" value="1"/>
</dbReference>
<dbReference type="PANTHER" id="PTHR48111">
    <property type="entry name" value="REGULATOR OF RPOS"/>
    <property type="match status" value="1"/>
</dbReference>
<feature type="domain" description="Response regulatory" evidence="9">
    <location>
        <begin position="18"/>
        <end position="131"/>
    </location>
</feature>
<dbReference type="Gene3D" id="3.40.50.2300">
    <property type="match status" value="1"/>
</dbReference>
<reference evidence="11 12" key="1">
    <citation type="submission" date="2024-06" db="EMBL/GenBank/DDBJ databases">
        <title>Sorghum-associated microbial communities from plants grown in Nebraska, USA.</title>
        <authorList>
            <person name="Schachtman D."/>
        </authorList>
    </citation>
    <scope>NUCLEOTIDE SEQUENCE [LARGE SCALE GENOMIC DNA]</scope>
    <source>
        <strain evidence="11 12">736</strain>
    </source>
</reference>
<evidence type="ECO:0000256" key="6">
    <source>
        <dbReference type="ARBA" id="ARBA00023163"/>
    </source>
</evidence>
<evidence type="ECO:0000256" key="3">
    <source>
        <dbReference type="ARBA" id="ARBA00023012"/>
    </source>
</evidence>
<evidence type="ECO:0000256" key="2">
    <source>
        <dbReference type="ARBA" id="ARBA00022553"/>
    </source>
</evidence>
<feature type="modified residue" description="4-aspartylphosphate" evidence="7">
    <location>
        <position position="67"/>
    </location>
</feature>
<comment type="subcellular location">
    <subcellularLocation>
        <location evidence="1">Cytoplasm</location>
    </subcellularLocation>
</comment>
<sequence length="243" mass="27667">MKGTLLFESEVYIMTKLTVLVTDDDQDIRDGIEIYLKNEGYDVIKAADGVEALAKLESNEVHLIILDIMMPNMDGITATFKIRAERNIPIIMLSAKAEDGDKIHGLSVGADDYVTKPFHPLELLARVKSQLRRYVQLGTYNDGTAKVEIDGLVLDEDAKEVILEGEPVRLTPIEYKITELLMKNAGRVFSIREIYERVWNEEAYNAENIVAVHIRKIREKIEADPKNPRYLKVVWGVGYKMEK</sequence>
<keyword evidence="2 7" id="KW-0597">Phosphoprotein</keyword>
<evidence type="ECO:0000256" key="7">
    <source>
        <dbReference type="PROSITE-ProRule" id="PRU00169"/>
    </source>
</evidence>
<evidence type="ECO:0000256" key="5">
    <source>
        <dbReference type="ARBA" id="ARBA00023125"/>
    </source>
</evidence>
<dbReference type="EMBL" id="JBEPSB010000040">
    <property type="protein sequence ID" value="MET4563406.1"/>
    <property type="molecule type" value="Genomic_DNA"/>
</dbReference>
<comment type="caution">
    <text evidence="11">The sequence shown here is derived from an EMBL/GenBank/DDBJ whole genome shotgun (WGS) entry which is preliminary data.</text>
</comment>
<keyword evidence="5 8" id="KW-0238">DNA-binding</keyword>